<dbReference type="SMART" id="SM00342">
    <property type="entry name" value="HTH_ARAC"/>
    <property type="match status" value="1"/>
</dbReference>
<reference evidence="5" key="1">
    <citation type="submission" date="2020-10" db="EMBL/GenBank/DDBJ databases">
        <authorList>
            <person name="Gilroy R."/>
        </authorList>
    </citation>
    <scope>NUCLEOTIDE SEQUENCE</scope>
    <source>
        <strain evidence="5">B2-22910</strain>
    </source>
</reference>
<gene>
    <name evidence="5" type="ORF">IAB82_02110</name>
</gene>
<keyword evidence="1" id="KW-0805">Transcription regulation</keyword>
<organism evidence="5 6">
    <name type="scientific">Candidatus Cryptobacteroides faecavium</name>
    <dbReference type="NCBI Taxonomy" id="2840762"/>
    <lineage>
        <taxon>Bacteria</taxon>
        <taxon>Pseudomonadati</taxon>
        <taxon>Bacteroidota</taxon>
        <taxon>Bacteroidia</taxon>
        <taxon>Bacteroidales</taxon>
        <taxon>Candidatus Cryptobacteroides</taxon>
    </lineage>
</organism>
<evidence type="ECO:0000259" key="4">
    <source>
        <dbReference type="PROSITE" id="PS01124"/>
    </source>
</evidence>
<dbReference type="InterPro" id="IPR009057">
    <property type="entry name" value="Homeodomain-like_sf"/>
</dbReference>
<dbReference type="InterPro" id="IPR018060">
    <property type="entry name" value="HTH_AraC"/>
</dbReference>
<reference evidence="5" key="2">
    <citation type="journal article" date="2021" name="PeerJ">
        <title>Extensive microbial diversity within the chicken gut microbiome revealed by metagenomics and culture.</title>
        <authorList>
            <person name="Gilroy R."/>
            <person name="Ravi A."/>
            <person name="Getino M."/>
            <person name="Pursley I."/>
            <person name="Horton D.L."/>
            <person name="Alikhan N.F."/>
            <person name="Baker D."/>
            <person name="Gharbi K."/>
            <person name="Hall N."/>
            <person name="Watson M."/>
            <person name="Adriaenssens E.M."/>
            <person name="Foster-Nyarko E."/>
            <person name="Jarju S."/>
            <person name="Secka A."/>
            <person name="Antonio M."/>
            <person name="Oren A."/>
            <person name="Chaudhuri R.R."/>
            <person name="La Ragione R."/>
            <person name="Hildebrand F."/>
            <person name="Pallen M.J."/>
        </authorList>
    </citation>
    <scope>NUCLEOTIDE SEQUENCE</scope>
    <source>
        <strain evidence="5">B2-22910</strain>
    </source>
</reference>
<proteinExistence type="predicted"/>
<dbReference type="Pfam" id="PF12833">
    <property type="entry name" value="HTH_18"/>
    <property type="match status" value="1"/>
</dbReference>
<evidence type="ECO:0000256" key="1">
    <source>
        <dbReference type="ARBA" id="ARBA00023015"/>
    </source>
</evidence>
<dbReference type="PROSITE" id="PS01124">
    <property type="entry name" value="HTH_ARAC_FAMILY_2"/>
    <property type="match status" value="1"/>
</dbReference>
<accession>A0A9D9IDG1</accession>
<dbReference type="EMBL" id="JADIMB010000030">
    <property type="protein sequence ID" value="MBO8470572.1"/>
    <property type="molecule type" value="Genomic_DNA"/>
</dbReference>
<dbReference type="Gene3D" id="1.10.10.60">
    <property type="entry name" value="Homeodomain-like"/>
    <property type="match status" value="2"/>
</dbReference>
<evidence type="ECO:0000256" key="2">
    <source>
        <dbReference type="ARBA" id="ARBA00023125"/>
    </source>
</evidence>
<dbReference type="AlphaFoldDB" id="A0A9D9IDG1"/>
<dbReference type="Proteomes" id="UP000823603">
    <property type="component" value="Unassembled WGS sequence"/>
</dbReference>
<dbReference type="SUPFAM" id="SSF46689">
    <property type="entry name" value="Homeodomain-like"/>
    <property type="match status" value="1"/>
</dbReference>
<sequence>MLEIKTVNDCGKCLGCRAEHPLACVFSLENPGIGRIPVKFDFFVVMLIEDCSEGCCCCGRKYYDFSDASMVFLRPGELFRMTSGSTLPGRGTILAFHPELLYRTTLDRHIGDYTFFGYRKEEALHLSMQEKMTVTKCLKNIEEEVCHTVDRHSSTLISRHIELLLDYCSRFYERQFITREEKNKKMIGLLDRMLDTAIDSGRAALLDLPSAGECAQSLGLSEAYFKDLLKFETGKTYDEYCMAKRLEQAKEMLLHTDLSPEDVASHLGFRDIRQFSFIFRRLTGCAPEKYRISRN</sequence>
<dbReference type="PANTHER" id="PTHR43280">
    <property type="entry name" value="ARAC-FAMILY TRANSCRIPTIONAL REGULATOR"/>
    <property type="match status" value="1"/>
</dbReference>
<keyword evidence="3" id="KW-0804">Transcription</keyword>
<dbReference type="GO" id="GO:0043565">
    <property type="term" value="F:sequence-specific DNA binding"/>
    <property type="evidence" value="ECO:0007669"/>
    <property type="project" value="InterPro"/>
</dbReference>
<name>A0A9D9IDG1_9BACT</name>
<protein>
    <submittedName>
        <fullName evidence="5">AraC family transcriptional regulator</fullName>
    </submittedName>
</protein>
<evidence type="ECO:0000313" key="5">
    <source>
        <dbReference type="EMBL" id="MBO8470572.1"/>
    </source>
</evidence>
<keyword evidence="2" id="KW-0238">DNA-binding</keyword>
<dbReference type="GO" id="GO:0003700">
    <property type="term" value="F:DNA-binding transcription factor activity"/>
    <property type="evidence" value="ECO:0007669"/>
    <property type="project" value="InterPro"/>
</dbReference>
<comment type="caution">
    <text evidence="5">The sequence shown here is derived from an EMBL/GenBank/DDBJ whole genome shotgun (WGS) entry which is preliminary data.</text>
</comment>
<evidence type="ECO:0000313" key="6">
    <source>
        <dbReference type="Proteomes" id="UP000823603"/>
    </source>
</evidence>
<evidence type="ECO:0000256" key="3">
    <source>
        <dbReference type="ARBA" id="ARBA00023163"/>
    </source>
</evidence>
<dbReference type="PANTHER" id="PTHR43280:SF32">
    <property type="entry name" value="TRANSCRIPTIONAL REGULATORY PROTEIN"/>
    <property type="match status" value="1"/>
</dbReference>
<feature type="domain" description="HTH araC/xylS-type" evidence="4">
    <location>
        <begin position="184"/>
        <end position="293"/>
    </location>
</feature>